<comment type="caution">
    <text evidence="2">The sequence shown here is derived from an EMBL/GenBank/DDBJ whole genome shotgun (WGS) entry which is preliminary data.</text>
</comment>
<proteinExistence type="predicted"/>
<gene>
    <name evidence="2" type="ORF">HCN50_30080</name>
</gene>
<evidence type="ECO:0000256" key="1">
    <source>
        <dbReference type="SAM" id="MobiDB-lite"/>
    </source>
</evidence>
<evidence type="ECO:0000313" key="3">
    <source>
        <dbReference type="Proteomes" id="UP000528734"/>
    </source>
</evidence>
<protein>
    <submittedName>
        <fullName evidence="2">Uncharacterized protein</fullName>
    </submittedName>
</protein>
<dbReference type="RefSeq" id="WP_171713477.1">
    <property type="nucleotide sequence ID" value="NZ_JAAVLW010000011.1"/>
</dbReference>
<sequence>MDQTRVTSGYDVEVAMGGRYLQYLLLLALETGELPTEATFTPDGGGNPIKVELLVPEDLEPDPSSKIAKGRTYALDDGAPEPPRWSTNDPFMVEVLPAQAADVKVTLFVRLTRGAQVANVDMGLFIGITIDSEPDTDGIGLGSITLKLELLDIDGNLVNVAASQTPPVPKSELLAKLQPVINRDLSMADLGTGGRIALIHFKKLAADAQRHVEAALGLYINLILRAGPQEDNVLGPHGQLALAQNILEPGADVTFATRAGIYGDFATDAYHRMARRKGSGYHHPVMKNEEKVFDVVMIDAGPEEILGGEQRLRVSVEGEYELSYLPDPNFTVHIYVLEDVDADGIMSWASDADVEASVLADIIIGVIALATVPILGPYSLLVLFALEEAKYITQAALAEWVVEERTDKKVDAALLDVAPNRFTIVSRRWDPFFTTRHQIGLRPGATLITEQGLALWGTAALARAVDPAKSIVIREAVRDPEGKATDLIYRVQGLAGSKYLEAVAPGMHRGPSTQPDPNTDPELFQLAVDDAIARIEAKELDGSVTYEVQAVEYIGNEVANMLVLSTREINEQHNRLIGEVRATAEAAAEAQDPIIRSEVLDEFAAQGIIPTDEQVEAAVVARKQKIVAVAIANYETNFLEGDLKVAKLAAASFELSPHEFGRLQIAGLLKIAKYQLVKIKEDEDAGRYYYRDRYVREEEPTTAARLADNLPNKPRYRNTSTGRVFAGADL</sequence>
<reference evidence="2 3" key="1">
    <citation type="submission" date="2020-03" db="EMBL/GenBank/DDBJ databases">
        <title>Bradyrhizobium diversity isolated from nodules of Muelleranthus trifoliolatus.</title>
        <authorList>
            <person name="Klepa M."/>
            <person name="Helene L."/>
            <person name="Hungria M."/>
        </authorList>
    </citation>
    <scope>NUCLEOTIDE SEQUENCE [LARGE SCALE GENOMIC DNA]</scope>
    <source>
        <strain evidence="2 3">WSM 1744</strain>
    </source>
</reference>
<dbReference type="EMBL" id="JAAVLW010000011">
    <property type="protein sequence ID" value="NOJ50437.1"/>
    <property type="molecule type" value="Genomic_DNA"/>
</dbReference>
<organism evidence="2 3">
    <name type="scientific">Bradyrhizobium archetypum</name>
    <dbReference type="NCBI Taxonomy" id="2721160"/>
    <lineage>
        <taxon>Bacteria</taxon>
        <taxon>Pseudomonadati</taxon>
        <taxon>Pseudomonadota</taxon>
        <taxon>Alphaproteobacteria</taxon>
        <taxon>Hyphomicrobiales</taxon>
        <taxon>Nitrobacteraceae</taxon>
        <taxon>Bradyrhizobium</taxon>
    </lineage>
</organism>
<accession>A0A7Y4HB07</accession>
<dbReference type="AlphaFoldDB" id="A0A7Y4HB07"/>
<dbReference type="Proteomes" id="UP000528734">
    <property type="component" value="Unassembled WGS sequence"/>
</dbReference>
<name>A0A7Y4HB07_9BRAD</name>
<keyword evidence="3" id="KW-1185">Reference proteome</keyword>
<evidence type="ECO:0000313" key="2">
    <source>
        <dbReference type="EMBL" id="NOJ50437.1"/>
    </source>
</evidence>
<feature type="region of interest" description="Disordered" evidence="1">
    <location>
        <begin position="61"/>
        <end position="84"/>
    </location>
</feature>